<evidence type="ECO:0000313" key="9">
    <source>
        <dbReference type="Proteomes" id="UP001061862"/>
    </source>
</evidence>
<dbReference type="EMBL" id="CP104965">
    <property type="protein sequence ID" value="UXN68553.1"/>
    <property type="molecule type" value="Genomic_DNA"/>
</dbReference>
<evidence type="ECO:0000259" key="7">
    <source>
        <dbReference type="Pfam" id="PF14748"/>
    </source>
</evidence>
<keyword evidence="3 4" id="KW-0560">Oxidoreductase</keyword>
<evidence type="ECO:0000256" key="2">
    <source>
        <dbReference type="ARBA" id="ARBA00022857"/>
    </source>
</evidence>
<comment type="catalytic activity">
    <reaction evidence="4">
        <text>L-proline + NAD(+) = (S)-1-pyrroline-5-carboxylate + NADH + 2 H(+)</text>
        <dbReference type="Rhea" id="RHEA:14105"/>
        <dbReference type="ChEBI" id="CHEBI:15378"/>
        <dbReference type="ChEBI" id="CHEBI:17388"/>
        <dbReference type="ChEBI" id="CHEBI:57540"/>
        <dbReference type="ChEBI" id="CHEBI:57945"/>
        <dbReference type="ChEBI" id="CHEBI:60039"/>
        <dbReference type="EC" id="1.5.1.2"/>
    </reaction>
</comment>
<keyword evidence="9" id="KW-1185">Reference proteome</keyword>
<gene>
    <name evidence="4 8" type="primary">proC</name>
    <name evidence="8" type="ORF">N8A98_14955</name>
</gene>
<dbReference type="InterPro" id="IPR000304">
    <property type="entry name" value="Pyrroline-COOH_reductase"/>
</dbReference>
<dbReference type="InterPro" id="IPR029036">
    <property type="entry name" value="P5CR_dimer"/>
</dbReference>
<dbReference type="HAMAP" id="MF_01925">
    <property type="entry name" value="P5C_reductase"/>
    <property type="match status" value="1"/>
</dbReference>
<dbReference type="InterPro" id="IPR036291">
    <property type="entry name" value="NAD(P)-bd_dom_sf"/>
</dbReference>
<sequence>MSLRDIGPVMLVGAGKMGLAMAKSWLAAGLPESNLILIAPSPSEAAKALARDYDLQIYPEASGLLPNVLVLAVKPQVIDGVMEQVLPVVGPQTLVVSVAAGIDIARLVRGTGTGRVVRTMPNTPAQVGKGITGAVAAPDVSAAEKASVDALLGASGQVVWLADEGDIDALTAVSGSGPAYVFNMVEALAAAGEQQGLSPALAMQLARQTVIGAAALLEADPAPAAVLRQNVTSPKGVTAEALAVLMADDGLAPLMARAVAAARKRSEELGRG</sequence>
<comment type="subcellular location">
    <subcellularLocation>
        <location evidence="4">Cytoplasm</location>
    </subcellularLocation>
</comment>
<keyword evidence="4" id="KW-0028">Amino-acid biosynthesis</keyword>
<keyword evidence="4" id="KW-0963">Cytoplasm</keyword>
<dbReference type="NCBIfam" id="TIGR00112">
    <property type="entry name" value="proC"/>
    <property type="match status" value="1"/>
</dbReference>
<dbReference type="PANTHER" id="PTHR11645:SF0">
    <property type="entry name" value="PYRROLINE-5-CARBOXYLATE REDUCTASE 3"/>
    <property type="match status" value="1"/>
</dbReference>
<dbReference type="PIRSF" id="PIRSF000193">
    <property type="entry name" value="Pyrrol-5-carb_rd"/>
    <property type="match status" value="1"/>
</dbReference>
<dbReference type="InterPro" id="IPR028939">
    <property type="entry name" value="P5C_Rdtase_cat_N"/>
</dbReference>
<proteinExistence type="inferred from homology"/>
<dbReference type="SUPFAM" id="SSF48179">
    <property type="entry name" value="6-phosphogluconate dehydrogenase C-terminal domain-like"/>
    <property type="match status" value="1"/>
</dbReference>
<dbReference type="InterPro" id="IPR008927">
    <property type="entry name" value="6-PGluconate_DH-like_C_sf"/>
</dbReference>
<comment type="function">
    <text evidence="4">Catalyzes the reduction of 1-pyrroline-5-carboxylate (PCA) to L-proline.</text>
</comment>
<evidence type="ECO:0000256" key="5">
    <source>
        <dbReference type="NCBIfam" id="TIGR00112"/>
    </source>
</evidence>
<keyword evidence="2 4" id="KW-0521">NADP</keyword>
<evidence type="ECO:0000259" key="6">
    <source>
        <dbReference type="Pfam" id="PF03807"/>
    </source>
</evidence>
<comment type="similarity">
    <text evidence="1 4">Belongs to the pyrroline-5-carboxylate reductase family.</text>
</comment>
<dbReference type="Pfam" id="PF14748">
    <property type="entry name" value="P5CR_dimer"/>
    <property type="match status" value="1"/>
</dbReference>
<dbReference type="Gene3D" id="3.40.50.720">
    <property type="entry name" value="NAD(P)-binding Rossmann-like Domain"/>
    <property type="match status" value="1"/>
</dbReference>
<comment type="pathway">
    <text evidence="4">Amino-acid biosynthesis; L-proline biosynthesis; L-proline from L-glutamate 5-semialdehyde: step 1/1.</text>
</comment>
<evidence type="ECO:0000256" key="4">
    <source>
        <dbReference type="HAMAP-Rule" id="MF_01925"/>
    </source>
</evidence>
<name>A0ABY6C8I4_9HYPH</name>
<dbReference type="Proteomes" id="UP001061862">
    <property type="component" value="Chromosome"/>
</dbReference>
<feature type="domain" description="Pyrroline-5-carboxylate reductase catalytic N-terminal" evidence="6">
    <location>
        <begin position="10"/>
        <end position="101"/>
    </location>
</feature>
<dbReference type="EC" id="1.5.1.2" evidence="4 5"/>
<dbReference type="Pfam" id="PF03807">
    <property type="entry name" value="F420_oxidored"/>
    <property type="match status" value="1"/>
</dbReference>
<evidence type="ECO:0000256" key="1">
    <source>
        <dbReference type="ARBA" id="ARBA00005525"/>
    </source>
</evidence>
<dbReference type="PANTHER" id="PTHR11645">
    <property type="entry name" value="PYRROLINE-5-CARBOXYLATE REDUCTASE"/>
    <property type="match status" value="1"/>
</dbReference>
<dbReference type="SUPFAM" id="SSF51735">
    <property type="entry name" value="NAD(P)-binding Rossmann-fold domains"/>
    <property type="match status" value="1"/>
</dbReference>
<organism evidence="8 9">
    <name type="scientific">Devosia neptuniae</name>
    <dbReference type="NCBI Taxonomy" id="191302"/>
    <lineage>
        <taxon>Bacteria</taxon>
        <taxon>Pseudomonadati</taxon>
        <taxon>Pseudomonadota</taxon>
        <taxon>Alphaproteobacteria</taxon>
        <taxon>Hyphomicrobiales</taxon>
        <taxon>Devosiaceae</taxon>
        <taxon>Devosia</taxon>
    </lineage>
</organism>
<reference evidence="8 9" key="1">
    <citation type="submission" date="2022-09" db="EMBL/GenBank/DDBJ databases">
        <title>Interaction between co-microsymbionts with complementary sets of symbiotic genes in legume-rhizobium systems.</title>
        <authorList>
            <person name="Safronova V."/>
            <person name="Sazanova A."/>
            <person name="Afonin A."/>
            <person name="Chirak E."/>
        </authorList>
    </citation>
    <scope>NUCLEOTIDE SEQUENCE [LARGE SCALE GENOMIC DNA]</scope>
    <source>
        <strain evidence="8 9">A18/4-1</strain>
    </source>
</reference>
<dbReference type="GO" id="GO:0004735">
    <property type="term" value="F:pyrroline-5-carboxylate reductase activity"/>
    <property type="evidence" value="ECO:0007669"/>
    <property type="project" value="UniProtKB-EC"/>
</dbReference>
<accession>A0ABY6C8I4</accession>
<protein>
    <recommendedName>
        <fullName evidence="4 5">Pyrroline-5-carboxylate reductase</fullName>
        <shortName evidence="4">P5C reductase</shortName>
        <shortName evidence="4">P5CR</shortName>
        <ecNumber evidence="4 5">1.5.1.2</ecNumber>
    </recommendedName>
    <alternativeName>
        <fullName evidence="4">PCA reductase</fullName>
    </alternativeName>
</protein>
<dbReference type="RefSeq" id="WP_262166442.1">
    <property type="nucleotide sequence ID" value="NZ_CP104965.1"/>
</dbReference>
<evidence type="ECO:0000256" key="3">
    <source>
        <dbReference type="ARBA" id="ARBA00023002"/>
    </source>
</evidence>
<dbReference type="Gene3D" id="1.10.3730.10">
    <property type="entry name" value="ProC C-terminal domain-like"/>
    <property type="match status" value="1"/>
</dbReference>
<comment type="catalytic activity">
    <reaction evidence="4">
        <text>L-proline + NADP(+) = (S)-1-pyrroline-5-carboxylate + NADPH + 2 H(+)</text>
        <dbReference type="Rhea" id="RHEA:14109"/>
        <dbReference type="ChEBI" id="CHEBI:15378"/>
        <dbReference type="ChEBI" id="CHEBI:17388"/>
        <dbReference type="ChEBI" id="CHEBI:57783"/>
        <dbReference type="ChEBI" id="CHEBI:58349"/>
        <dbReference type="ChEBI" id="CHEBI:60039"/>
        <dbReference type="EC" id="1.5.1.2"/>
    </reaction>
</comment>
<keyword evidence="4" id="KW-0641">Proline biosynthesis</keyword>
<evidence type="ECO:0000313" key="8">
    <source>
        <dbReference type="EMBL" id="UXN68553.1"/>
    </source>
</evidence>
<feature type="domain" description="Pyrroline-5-carboxylate reductase dimerisation" evidence="7">
    <location>
        <begin position="164"/>
        <end position="269"/>
    </location>
</feature>